<sequence length="164" mass="19307">MRLNRGMLRMIALLIMMMKVTYEILYEEEDKAIDANIEISKEEWDIDQPTKNVITDDGDGEHDNECEDFDYLDTLFHNGEEDEYREQRMKKRKTKMKKRGRGRPRKKPALADMVAAPRALRLRGGKGKEKEEEEKVKVAEEAGPYKLYSLFIDYTHFEVADKLN</sequence>
<protein>
    <submittedName>
        <fullName evidence="3">Uncharacterized protein</fullName>
    </submittedName>
</protein>
<organism evidence="3 5">
    <name type="scientific">Carnegiea gigantea</name>
    <dbReference type="NCBI Taxonomy" id="171969"/>
    <lineage>
        <taxon>Eukaryota</taxon>
        <taxon>Viridiplantae</taxon>
        <taxon>Streptophyta</taxon>
        <taxon>Embryophyta</taxon>
        <taxon>Tracheophyta</taxon>
        <taxon>Spermatophyta</taxon>
        <taxon>Magnoliopsida</taxon>
        <taxon>eudicotyledons</taxon>
        <taxon>Gunneridae</taxon>
        <taxon>Pentapetalae</taxon>
        <taxon>Caryophyllales</taxon>
        <taxon>Cactineae</taxon>
        <taxon>Cactaceae</taxon>
        <taxon>Cactoideae</taxon>
        <taxon>Echinocereeae</taxon>
        <taxon>Carnegiea</taxon>
    </lineage>
</organism>
<evidence type="ECO:0000313" key="4">
    <source>
        <dbReference type="EMBL" id="KAJ8444107.1"/>
    </source>
</evidence>
<comment type="caution">
    <text evidence="3">The sequence shown here is derived from an EMBL/GenBank/DDBJ whole genome shotgun (WGS) entry which is preliminary data.</text>
</comment>
<dbReference type="EMBL" id="JAKOGI010000450">
    <property type="protein sequence ID" value="KAJ8434788.1"/>
    <property type="molecule type" value="Genomic_DNA"/>
</dbReference>
<keyword evidence="5" id="KW-1185">Reference proteome</keyword>
<reference evidence="3" key="1">
    <citation type="submission" date="2022-04" db="EMBL/GenBank/DDBJ databases">
        <title>Carnegiea gigantea Genome sequencing and assembly v2.</title>
        <authorList>
            <person name="Copetti D."/>
            <person name="Sanderson M.J."/>
            <person name="Burquez A."/>
            <person name="Wojciechowski M.F."/>
        </authorList>
    </citation>
    <scope>NUCLEOTIDE SEQUENCE</scope>
    <source>
        <strain evidence="3">SGP5-SGP5p</strain>
        <tissue evidence="3">Aerial part</tissue>
    </source>
</reference>
<dbReference type="EMBL" id="JAKOGI010000107">
    <property type="protein sequence ID" value="KAJ8444107.1"/>
    <property type="molecule type" value="Genomic_DNA"/>
</dbReference>
<proteinExistence type="predicted"/>
<name>A0A9Q1QAA2_9CARY</name>
<feature type="signal peptide" evidence="2">
    <location>
        <begin position="1"/>
        <end position="22"/>
    </location>
</feature>
<accession>A0A9Q1QAA2</accession>
<dbReference type="Proteomes" id="UP001153076">
    <property type="component" value="Unassembled WGS sequence"/>
</dbReference>
<evidence type="ECO:0000256" key="2">
    <source>
        <dbReference type="SAM" id="SignalP"/>
    </source>
</evidence>
<evidence type="ECO:0000313" key="3">
    <source>
        <dbReference type="EMBL" id="KAJ8434788.1"/>
    </source>
</evidence>
<feature type="chain" id="PRO_5040654184" evidence="2">
    <location>
        <begin position="23"/>
        <end position="164"/>
    </location>
</feature>
<evidence type="ECO:0000313" key="5">
    <source>
        <dbReference type="Proteomes" id="UP001153076"/>
    </source>
</evidence>
<evidence type="ECO:0000256" key="1">
    <source>
        <dbReference type="SAM" id="MobiDB-lite"/>
    </source>
</evidence>
<feature type="compositionally biased region" description="Basic and acidic residues" evidence="1">
    <location>
        <begin position="126"/>
        <end position="137"/>
    </location>
</feature>
<dbReference type="AlphaFoldDB" id="A0A9Q1QAA2"/>
<feature type="compositionally biased region" description="Basic residues" evidence="1">
    <location>
        <begin position="88"/>
        <end position="108"/>
    </location>
</feature>
<gene>
    <name evidence="4" type="ORF">Cgig2_025108</name>
    <name evidence="3" type="ORF">Cgig2_033738</name>
</gene>
<feature type="region of interest" description="Disordered" evidence="1">
    <location>
        <begin position="82"/>
        <end position="137"/>
    </location>
</feature>
<keyword evidence="2" id="KW-0732">Signal</keyword>